<evidence type="ECO:0000259" key="2">
    <source>
        <dbReference type="PROSITE" id="PS51352"/>
    </source>
</evidence>
<organism evidence="4">
    <name type="scientific">Aureococcus anophagefferens</name>
    <name type="common">Harmful bloom alga</name>
    <dbReference type="NCBI Taxonomy" id="44056"/>
    <lineage>
        <taxon>Eukaryota</taxon>
        <taxon>Sar</taxon>
        <taxon>Stramenopiles</taxon>
        <taxon>Ochrophyta</taxon>
        <taxon>Pelagophyceae</taxon>
        <taxon>Pelagomonadales</taxon>
        <taxon>Pelagomonadaceae</taxon>
        <taxon>Aureococcus</taxon>
    </lineage>
</organism>
<dbReference type="InterPro" id="IPR012336">
    <property type="entry name" value="Thioredoxin-like_fold"/>
</dbReference>
<dbReference type="OrthoDB" id="409136at2759"/>
<dbReference type="GO" id="GO:0005634">
    <property type="term" value="C:nucleus"/>
    <property type="evidence" value="ECO:0007669"/>
    <property type="project" value="TreeGrafter"/>
</dbReference>
<dbReference type="GO" id="GO:0031397">
    <property type="term" value="P:negative regulation of protein ubiquitination"/>
    <property type="evidence" value="ECO:0007669"/>
    <property type="project" value="TreeGrafter"/>
</dbReference>
<dbReference type="GO" id="GO:0030178">
    <property type="term" value="P:negative regulation of Wnt signaling pathway"/>
    <property type="evidence" value="ECO:0007669"/>
    <property type="project" value="TreeGrafter"/>
</dbReference>
<evidence type="ECO:0000313" key="3">
    <source>
        <dbReference type="EMBL" id="EGB06803.1"/>
    </source>
</evidence>
<evidence type="ECO:0000256" key="1">
    <source>
        <dbReference type="SAM" id="MobiDB-lite"/>
    </source>
</evidence>
<dbReference type="PANTHER" id="PTHR46472">
    <property type="entry name" value="NUCLEOREDOXIN"/>
    <property type="match status" value="1"/>
</dbReference>
<dbReference type="CDD" id="cd02964">
    <property type="entry name" value="TryX_like_family"/>
    <property type="match status" value="1"/>
</dbReference>
<sequence>MPSKTKATQPASSTTPTPRKATMPATLHVFDFSTLLGDELLSKDGPRPTASALKDVDVVALYFSAHWCPPCRGFTPQLGAFYERHKAAKNFELVFVSSDKSEDEFASYYGEQAPWLALPYANRAAKNALNKKYKVSGIPTLVLLDAKTGALITSDGRSDVANDPEAAKFPWKPPTLRETLAGLPPLATKKGPKTVEVADVAGPLLVYFSAHWCPPCRGFTPQLVAFFSELKAAHPDASIVFVSSDKGEAEFDAYFAEMGDDWYALPYAARDDKAALSKHFDVSGIPSLVLLSAPGADGNRDVVTTSARGLVAEAVVEGFPESWKPKPYADLSKGVECNGSDVNETRSLVVLADGMDDSAGAVAALKEAAAKAEAGRSGDVDALYFFAPKTEGPVAQVRKLCGLPAAAPKEPRLLLLDIPDGGAYYVADAAAVTADAIAAFLAAPGARRQLA</sequence>
<dbReference type="eggNOG" id="KOG2501">
    <property type="taxonomic scope" value="Eukaryota"/>
</dbReference>
<feature type="domain" description="Thioredoxin" evidence="2">
    <location>
        <begin position="184"/>
        <end position="312"/>
    </location>
</feature>
<proteinExistence type="predicted"/>
<reference evidence="3 4" key="1">
    <citation type="journal article" date="2011" name="Proc. Natl. Acad. Sci. U.S.A.">
        <title>Niche of harmful alga Aureococcus anophagefferens revealed through ecogenomics.</title>
        <authorList>
            <person name="Gobler C.J."/>
            <person name="Berry D.L."/>
            <person name="Dyhrman S.T."/>
            <person name="Wilhelm S.W."/>
            <person name="Salamov A."/>
            <person name="Lobanov A.V."/>
            <person name="Zhang Y."/>
            <person name="Collier J.L."/>
            <person name="Wurch L.L."/>
            <person name="Kustka A.B."/>
            <person name="Dill B.D."/>
            <person name="Shah M."/>
            <person name="VerBerkmoes N.C."/>
            <person name="Kuo A."/>
            <person name="Terry A."/>
            <person name="Pangilinan J."/>
            <person name="Lindquist E.A."/>
            <person name="Lucas S."/>
            <person name="Paulsen I.T."/>
            <person name="Hattenrath-Lehmann T.K."/>
            <person name="Talmage S.C."/>
            <person name="Walker E.A."/>
            <person name="Koch F."/>
            <person name="Burson A.M."/>
            <person name="Marcoval M.A."/>
            <person name="Tang Y.Z."/>
            <person name="Lecleir G.R."/>
            <person name="Coyne K.J."/>
            <person name="Berg G.M."/>
            <person name="Bertrand E.M."/>
            <person name="Saito M.A."/>
            <person name="Gladyshev V.N."/>
            <person name="Grigoriev I.V."/>
        </authorList>
    </citation>
    <scope>NUCLEOTIDE SEQUENCE [LARGE SCALE GENOMIC DNA]</scope>
    <source>
        <strain evidence="4">CCMP 1984</strain>
    </source>
</reference>
<protein>
    <recommendedName>
        <fullName evidence="2">Thioredoxin domain-containing protein</fullName>
    </recommendedName>
</protein>
<feature type="region of interest" description="Disordered" evidence="1">
    <location>
        <begin position="1"/>
        <end position="21"/>
    </location>
</feature>
<dbReference type="AlphaFoldDB" id="F0YDG6"/>
<dbReference type="InterPro" id="IPR013766">
    <property type="entry name" value="Thioredoxin_domain"/>
</dbReference>
<name>F0YDG6_AURAN</name>
<dbReference type="GeneID" id="20221828"/>
<dbReference type="Gene3D" id="3.40.30.10">
    <property type="entry name" value="Glutaredoxin"/>
    <property type="match status" value="2"/>
</dbReference>
<dbReference type="PROSITE" id="PS00194">
    <property type="entry name" value="THIOREDOXIN_1"/>
    <property type="match status" value="1"/>
</dbReference>
<dbReference type="PROSITE" id="PS51352">
    <property type="entry name" value="THIOREDOXIN_2"/>
    <property type="match status" value="2"/>
</dbReference>
<evidence type="ECO:0000313" key="4">
    <source>
        <dbReference type="Proteomes" id="UP000002729"/>
    </source>
</evidence>
<dbReference type="OMA" id="NAPCRQF"/>
<feature type="domain" description="Thioredoxin" evidence="2">
    <location>
        <begin position="21"/>
        <end position="181"/>
    </location>
</feature>
<dbReference type="Proteomes" id="UP000002729">
    <property type="component" value="Unassembled WGS sequence"/>
</dbReference>
<feature type="compositionally biased region" description="Low complexity" evidence="1">
    <location>
        <begin position="1"/>
        <end position="18"/>
    </location>
</feature>
<accession>F0YDG6</accession>
<dbReference type="SUPFAM" id="SSF52833">
    <property type="entry name" value="Thioredoxin-like"/>
    <property type="match status" value="2"/>
</dbReference>
<dbReference type="InParanoid" id="F0YDG6"/>
<dbReference type="Pfam" id="PF13905">
    <property type="entry name" value="Thioredoxin_8"/>
    <property type="match status" value="2"/>
</dbReference>
<dbReference type="EMBL" id="GL833133">
    <property type="protein sequence ID" value="EGB06803.1"/>
    <property type="molecule type" value="Genomic_DNA"/>
</dbReference>
<dbReference type="PANTHER" id="PTHR46472:SF1">
    <property type="entry name" value="NUCLEOREDOXIN"/>
    <property type="match status" value="1"/>
</dbReference>
<dbReference type="InterPro" id="IPR036249">
    <property type="entry name" value="Thioredoxin-like_sf"/>
</dbReference>
<keyword evidence="4" id="KW-1185">Reference proteome</keyword>
<dbReference type="KEGG" id="aaf:AURANDRAFT_37977"/>
<dbReference type="InterPro" id="IPR017937">
    <property type="entry name" value="Thioredoxin_CS"/>
</dbReference>
<gene>
    <name evidence="3" type="ORF">AURANDRAFT_37977</name>
</gene>
<dbReference type="GO" id="GO:0004791">
    <property type="term" value="F:thioredoxin-disulfide reductase (NADPH) activity"/>
    <property type="evidence" value="ECO:0007669"/>
    <property type="project" value="TreeGrafter"/>
</dbReference>
<dbReference type="RefSeq" id="XP_009038550.1">
    <property type="nucleotide sequence ID" value="XM_009040302.1"/>
</dbReference>